<accession>A0A0P0WZS4</accession>
<gene>
    <name evidence="2" type="ordered locus">Os06g0671075</name>
    <name evidence="2" type="ORF">OSNPB_060671075</name>
</gene>
<feature type="region of interest" description="Disordered" evidence="1">
    <location>
        <begin position="1"/>
        <end position="24"/>
    </location>
</feature>
<reference evidence="2 3" key="2">
    <citation type="journal article" date="2013" name="Plant Cell Physiol.">
        <title>Rice Annotation Project Database (RAP-DB): an integrative and interactive database for rice genomics.</title>
        <authorList>
            <person name="Sakai H."/>
            <person name="Lee S.S."/>
            <person name="Tanaka T."/>
            <person name="Numa H."/>
            <person name="Kim J."/>
            <person name="Kawahara Y."/>
            <person name="Wakimoto H."/>
            <person name="Yang C.C."/>
            <person name="Iwamoto M."/>
            <person name="Abe T."/>
            <person name="Yamada Y."/>
            <person name="Muto A."/>
            <person name="Inokuchi H."/>
            <person name="Ikemura T."/>
            <person name="Matsumoto T."/>
            <person name="Sasaki T."/>
            <person name="Itoh T."/>
        </authorList>
    </citation>
    <scope>NUCLEOTIDE SEQUENCE [LARGE SCALE GENOMIC DNA]</scope>
    <source>
        <strain evidence="3">cv. Nipponbare</strain>
    </source>
</reference>
<protein>
    <submittedName>
        <fullName evidence="2">Os06g0671075 protein</fullName>
    </submittedName>
</protein>
<keyword evidence="3" id="KW-1185">Reference proteome</keyword>
<dbReference type="EMBL" id="AP014962">
    <property type="protein sequence ID" value="BAS99077.1"/>
    <property type="molecule type" value="Genomic_DNA"/>
</dbReference>
<dbReference type="AlphaFoldDB" id="A0A0P0WZS4"/>
<dbReference type="Gramene" id="Os06t0671075-00">
    <property type="protein sequence ID" value="Os06t0671075-00"/>
    <property type="gene ID" value="Os06g0671075"/>
</dbReference>
<organism evidence="2 3">
    <name type="scientific">Oryza sativa subsp. japonica</name>
    <name type="common">Rice</name>
    <dbReference type="NCBI Taxonomy" id="39947"/>
    <lineage>
        <taxon>Eukaryota</taxon>
        <taxon>Viridiplantae</taxon>
        <taxon>Streptophyta</taxon>
        <taxon>Embryophyta</taxon>
        <taxon>Tracheophyta</taxon>
        <taxon>Spermatophyta</taxon>
        <taxon>Magnoliopsida</taxon>
        <taxon>Liliopsida</taxon>
        <taxon>Poales</taxon>
        <taxon>Poaceae</taxon>
        <taxon>BOP clade</taxon>
        <taxon>Oryzoideae</taxon>
        <taxon>Oryzeae</taxon>
        <taxon>Oryzinae</taxon>
        <taxon>Oryza</taxon>
        <taxon>Oryza sativa</taxon>
    </lineage>
</organism>
<reference evidence="3" key="1">
    <citation type="journal article" date="2005" name="Nature">
        <title>The map-based sequence of the rice genome.</title>
        <authorList>
            <consortium name="International rice genome sequencing project (IRGSP)"/>
            <person name="Matsumoto T."/>
            <person name="Wu J."/>
            <person name="Kanamori H."/>
            <person name="Katayose Y."/>
            <person name="Fujisawa M."/>
            <person name="Namiki N."/>
            <person name="Mizuno H."/>
            <person name="Yamamoto K."/>
            <person name="Antonio B.A."/>
            <person name="Baba T."/>
            <person name="Sakata K."/>
            <person name="Nagamura Y."/>
            <person name="Aoki H."/>
            <person name="Arikawa K."/>
            <person name="Arita K."/>
            <person name="Bito T."/>
            <person name="Chiden Y."/>
            <person name="Fujitsuka N."/>
            <person name="Fukunaka R."/>
            <person name="Hamada M."/>
            <person name="Harada C."/>
            <person name="Hayashi A."/>
            <person name="Hijishita S."/>
            <person name="Honda M."/>
            <person name="Hosokawa S."/>
            <person name="Ichikawa Y."/>
            <person name="Idonuma A."/>
            <person name="Iijima M."/>
            <person name="Ikeda M."/>
            <person name="Ikeno M."/>
            <person name="Ito K."/>
            <person name="Ito S."/>
            <person name="Ito T."/>
            <person name="Ito Y."/>
            <person name="Ito Y."/>
            <person name="Iwabuchi A."/>
            <person name="Kamiya K."/>
            <person name="Karasawa W."/>
            <person name="Kurita K."/>
            <person name="Katagiri S."/>
            <person name="Kikuta A."/>
            <person name="Kobayashi H."/>
            <person name="Kobayashi N."/>
            <person name="Machita K."/>
            <person name="Maehara T."/>
            <person name="Masukawa M."/>
            <person name="Mizubayashi T."/>
            <person name="Mukai Y."/>
            <person name="Nagasaki H."/>
            <person name="Nagata Y."/>
            <person name="Naito S."/>
            <person name="Nakashima M."/>
            <person name="Nakama Y."/>
            <person name="Nakamichi Y."/>
            <person name="Nakamura M."/>
            <person name="Meguro A."/>
            <person name="Negishi M."/>
            <person name="Ohta I."/>
            <person name="Ohta T."/>
            <person name="Okamoto M."/>
            <person name="Ono N."/>
            <person name="Saji S."/>
            <person name="Sakaguchi M."/>
            <person name="Sakai K."/>
            <person name="Shibata M."/>
            <person name="Shimokawa T."/>
            <person name="Song J."/>
            <person name="Takazaki Y."/>
            <person name="Terasawa K."/>
            <person name="Tsugane M."/>
            <person name="Tsuji K."/>
            <person name="Ueda S."/>
            <person name="Waki K."/>
            <person name="Yamagata H."/>
            <person name="Yamamoto M."/>
            <person name="Yamamoto S."/>
            <person name="Yamane H."/>
            <person name="Yoshiki S."/>
            <person name="Yoshihara R."/>
            <person name="Yukawa K."/>
            <person name="Zhong H."/>
            <person name="Yano M."/>
            <person name="Yuan Q."/>
            <person name="Ouyang S."/>
            <person name="Liu J."/>
            <person name="Jones K.M."/>
            <person name="Gansberger K."/>
            <person name="Moffat K."/>
            <person name="Hill J."/>
            <person name="Bera J."/>
            <person name="Fadrosh D."/>
            <person name="Jin S."/>
            <person name="Johri S."/>
            <person name="Kim M."/>
            <person name="Overton L."/>
            <person name="Reardon M."/>
            <person name="Tsitrin T."/>
            <person name="Vuong H."/>
            <person name="Weaver B."/>
            <person name="Ciecko A."/>
            <person name="Tallon L."/>
            <person name="Jackson J."/>
            <person name="Pai G."/>
            <person name="Aken S.V."/>
            <person name="Utterback T."/>
            <person name="Reidmuller S."/>
            <person name="Feldblyum T."/>
            <person name="Hsiao J."/>
            <person name="Zismann V."/>
            <person name="Iobst S."/>
            <person name="de Vazeille A.R."/>
            <person name="Buell C.R."/>
            <person name="Ying K."/>
            <person name="Li Y."/>
            <person name="Lu T."/>
            <person name="Huang Y."/>
            <person name="Zhao Q."/>
            <person name="Feng Q."/>
            <person name="Zhang L."/>
            <person name="Zhu J."/>
            <person name="Weng Q."/>
            <person name="Mu J."/>
            <person name="Lu Y."/>
            <person name="Fan D."/>
            <person name="Liu Y."/>
            <person name="Guan J."/>
            <person name="Zhang Y."/>
            <person name="Yu S."/>
            <person name="Liu X."/>
            <person name="Zhang Y."/>
            <person name="Hong G."/>
            <person name="Han B."/>
            <person name="Choisne N."/>
            <person name="Demange N."/>
            <person name="Orjeda G."/>
            <person name="Samain S."/>
            <person name="Cattolico L."/>
            <person name="Pelletier E."/>
            <person name="Couloux A."/>
            <person name="Segurens B."/>
            <person name="Wincker P."/>
            <person name="D'Hont A."/>
            <person name="Scarpelli C."/>
            <person name="Weissenbach J."/>
            <person name="Salanoubat M."/>
            <person name="Quetier F."/>
            <person name="Yu Y."/>
            <person name="Kim H.R."/>
            <person name="Rambo T."/>
            <person name="Currie J."/>
            <person name="Collura K."/>
            <person name="Luo M."/>
            <person name="Yang T."/>
            <person name="Ammiraju J.S.S."/>
            <person name="Engler F."/>
            <person name="Soderlund C."/>
            <person name="Wing R.A."/>
            <person name="Palmer L.E."/>
            <person name="de la Bastide M."/>
            <person name="Spiegel L."/>
            <person name="Nascimento L."/>
            <person name="Zutavern T."/>
            <person name="O'Shaughnessy A."/>
            <person name="Dike S."/>
            <person name="Dedhia N."/>
            <person name="Preston R."/>
            <person name="Balija V."/>
            <person name="McCombie W.R."/>
            <person name="Chow T."/>
            <person name="Chen H."/>
            <person name="Chung M."/>
            <person name="Chen C."/>
            <person name="Shaw J."/>
            <person name="Wu H."/>
            <person name="Hsiao K."/>
            <person name="Chao Y."/>
            <person name="Chu M."/>
            <person name="Cheng C."/>
            <person name="Hour A."/>
            <person name="Lee P."/>
            <person name="Lin S."/>
            <person name="Lin Y."/>
            <person name="Liou J."/>
            <person name="Liu S."/>
            <person name="Hsing Y."/>
            <person name="Raghuvanshi S."/>
            <person name="Mohanty A."/>
            <person name="Bharti A.K."/>
            <person name="Gaur A."/>
            <person name="Gupta V."/>
            <person name="Kumar D."/>
            <person name="Ravi V."/>
            <person name="Vij S."/>
            <person name="Kapur A."/>
            <person name="Khurana P."/>
            <person name="Khurana P."/>
            <person name="Khurana J.P."/>
            <person name="Tyagi A.K."/>
            <person name="Gaikwad K."/>
            <person name="Singh A."/>
            <person name="Dalal V."/>
            <person name="Srivastava S."/>
            <person name="Dixit A."/>
            <person name="Pal A.K."/>
            <person name="Ghazi I.A."/>
            <person name="Yadav M."/>
            <person name="Pandit A."/>
            <person name="Bhargava A."/>
            <person name="Sureshbabu K."/>
            <person name="Batra K."/>
            <person name="Sharma T.R."/>
            <person name="Mohapatra T."/>
            <person name="Singh N.K."/>
            <person name="Messing J."/>
            <person name="Nelson A.B."/>
            <person name="Fuks G."/>
            <person name="Kavchok S."/>
            <person name="Keizer G."/>
            <person name="Linton E."/>
            <person name="Llaca V."/>
            <person name="Song R."/>
            <person name="Tanyolac B."/>
            <person name="Young S."/>
            <person name="Ho-Il K."/>
            <person name="Hahn J.H."/>
            <person name="Sangsakoo G."/>
            <person name="Vanavichit A."/>
            <person name="de Mattos Luiz.A.T."/>
            <person name="Zimmer P.D."/>
            <person name="Malone G."/>
            <person name="Dellagostin O."/>
            <person name="de Oliveira A.C."/>
            <person name="Bevan M."/>
            <person name="Bancroft I."/>
            <person name="Minx P."/>
            <person name="Cordum H."/>
            <person name="Wilson R."/>
            <person name="Cheng Z."/>
            <person name="Jin W."/>
            <person name="Jiang J."/>
            <person name="Leong S.A."/>
            <person name="Iwama H."/>
            <person name="Gojobori T."/>
            <person name="Itoh T."/>
            <person name="Niimura Y."/>
            <person name="Fujii Y."/>
            <person name="Habara T."/>
            <person name="Sakai H."/>
            <person name="Sato Y."/>
            <person name="Wilson G."/>
            <person name="Kumar K."/>
            <person name="McCouch S."/>
            <person name="Juretic N."/>
            <person name="Hoen D."/>
            <person name="Wright S."/>
            <person name="Bruskiewich R."/>
            <person name="Bureau T."/>
            <person name="Miyao A."/>
            <person name="Hirochika H."/>
            <person name="Nishikawa T."/>
            <person name="Kadowaki K."/>
            <person name="Sugiura M."/>
            <person name="Burr B."/>
            <person name="Sasaki T."/>
        </authorList>
    </citation>
    <scope>NUCLEOTIDE SEQUENCE [LARGE SCALE GENOMIC DNA]</scope>
    <source>
        <strain evidence="3">cv. Nipponbare</strain>
    </source>
</reference>
<evidence type="ECO:0000313" key="3">
    <source>
        <dbReference type="Proteomes" id="UP000059680"/>
    </source>
</evidence>
<dbReference type="PaxDb" id="39947-A0A0P0WZS4"/>
<dbReference type="Proteomes" id="UP000059680">
    <property type="component" value="Chromosome 6"/>
</dbReference>
<reference evidence="2 3" key="3">
    <citation type="journal article" date="2013" name="Rice">
        <title>Improvement of the Oryza sativa Nipponbare reference genome using next generation sequence and optical map data.</title>
        <authorList>
            <person name="Kawahara Y."/>
            <person name="de la Bastide M."/>
            <person name="Hamilton J.P."/>
            <person name="Kanamori H."/>
            <person name="McCombie W.R."/>
            <person name="Ouyang S."/>
            <person name="Schwartz D.C."/>
            <person name="Tanaka T."/>
            <person name="Wu J."/>
            <person name="Zhou S."/>
            <person name="Childs K.L."/>
            <person name="Davidson R.M."/>
            <person name="Lin H."/>
            <person name="Quesada-Ocampo L."/>
            <person name="Vaillancourt B."/>
            <person name="Sakai H."/>
            <person name="Lee S.S."/>
            <person name="Kim J."/>
            <person name="Numa H."/>
            <person name="Itoh T."/>
            <person name="Buell C.R."/>
            <person name="Matsumoto T."/>
        </authorList>
    </citation>
    <scope>NUCLEOTIDE SEQUENCE [LARGE SCALE GENOMIC DNA]</scope>
    <source>
        <strain evidence="3">cv. Nipponbare</strain>
    </source>
</reference>
<name>A0A0P0WZS4_ORYSJ</name>
<evidence type="ECO:0000256" key="1">
    <source>
        <dbReference type="SAM" id="MobiDB-lite"/>
    </source>
</evidence>
<dbReference type="InParanoid" id="A0A0P0WZS4"/>
<evidence type="ECO:0000313" key="2">
    <source>
        <dbReference type="EMBL" id="BAS99077.1"/>
    </source>
</evidence>
<proteinExistence type="predicted"/>
<sequence length="115" mass="12934">MTDMASSSPEAAADIRSPPPPPLPSWWRRNSTTFISSWFSKLKWSHLPSLYPYRTMHRNRRFAGEPILPTKNLSSGETLGTASVCSETKMRTRWKAGKLVTKWANMGGTPLVVLE</sequence>